<feature type="compositionally biased region" description="Low complexity" evidence="1">
    <location>
        <begin position="64"/>
        <end position="88"/>
    </location>
</feature>
<reference evidence="2 3" key="1">
    <citation type="submission" date="2018-08" db="EMBL/GenBank/DDBJ databases">
        <title>Genome and evolution of the arbuscular mycorrhizal fungus Diversispora epigaea (formerly Glomus versiforme) and its bacterial endosymbionts.</title>
        <authorList>
            <person name="Sun X."/>
            <person name="Fei Z."/>
            <person name="Harrison M."/>
        </authorList>
    </citation>
    <scope>NUCLEOTIDE SEQUENCE [LARGE SCALE GENOMIC DNA]</scope>
    <source>
        <strain evidence="2 3">IT104</strain>
    </source>
</reference>
<protein>
    <submittedName>
        <fullName evidence="2">Uncharacterized protein</fullName>
    </submittedName>
</protein>
<accession>A0A397J7A4</accession>
<keyword evidence="3" id="KW-1185">Reference proteome</keyword>
<sequence>MSQMPADEAEEFFDPMNMDEYDEIHMDSTAGPSHQPSYNIRDGGQFTGGDRHGGGGGGSGGSSGYDEGFFSSNPQQQQQQQQQQPQQQQHHHKSSHHHRQNQQGDKTVDQDFFNDFPDDFDDEDLK</sequence>
<dbReference type="AlphaFoldDB" id="A0A397J7A4"/>
<gene>
    <name evidence="2" type="ORF">Glove_131g76</name>
</gene>
<evidence type="ECO:0000256" key="1">
    <source>
        <dbReference type="SAM" id="MobiDB-lite"/>
    </source>
</evidence>
<dbReference type="Proteomes" id="UP000266861">
    <property type="component" value="Unassembled WGS sequence"/>
</dbReference>
<evidence type="ECO:0000313" key="3">
    <source>
        <dbReference type="Proteomes" id="UP000266861"/>
    </source>
</evidence>
<organism evidence="2 3">
    <name type="scientific">Diversispora epigaea</name>
    <dbReference type="NCBI Taxonomy" id="1348612"/>
    <lineage>
        <taxon>Eukaryota</taxon>
        <taxon>Fungi</taxon>
        <taxon>Fungi incertae sedis</taxon>
        <taxon>Mucoromycota</taxon>
        <taxon>Glomeromycotina</taxon>
        <taxon>Glomeromycetes</taxon>
        <taxon>Diversisporales</taxon>
        <taxon>Diversisporaceae</taxon>
        <taxon>Diversispora</taxon>
    </lineage>
</organism>
<feature type="compositionally biased region" description="Basic residues" evidence="1">
    <location>
        <begin position="89"/>
        <end position="100"/>
    </location>
</feature>
<proteinExistence type="predicted"/>
<feature type="compositionally biased region" description="Acidic residues" evidence="1">
    <location>
        <begin position="116"/>
        <end position="126"/>
    </location>
</feature>
<feature type="region of interest" description="Disordered" evidence="1">
    <location>
        <begin position="1"/>
        <end position="126"/>
    </location>
</feature>
<comment type="caution">
    <text evidence="2">The sequence shown here is derived from an EMBL/GenBank/DDBJ whole genome shotgun (WGS) entry which is preliminary data.</text>
</comment>
<dbReference type="OrthoDB" id="2394755at2759"/>
<dbReference type="EMBL" id="PQFF01000122">
    <property type="protein sequence ID" value="RHZ80863.1"/>
    <property type="molecule type" value="Genomic_DNA"/>
</dbReference>
<feature type="compositionally biased region" description="Acidic residues" evidence="1">
    <location>
        <begin position="7"/>
        <end position="22"/>
    </location>
</feature>
<evidence type="ECO:0000313" key="2">
    <source>
        <dbReference type="EMBL" id="RHZ80863.1"/>
    </source>
</evidence>
<name>A0A397J7A4_9GLOM</name>
<feature type="compositionally biased region" description="Gly residues" evidence="1">
    <location>
        <begin position="54"/>
        <end position="63"/>
    </location>
</feature>